<comment type="caution">
    <text evidence="2">The sequence shown here is derived from an EMBL/GenBank/DDBJ whole genome shotgun (WGS) entry which is preliminary data.</text>
</comment>
<dbReference type="EMBL" id="BSBI01000002">
    <property type="protein sequence ID" value="GLF93608.1"/>
    <property type="molecule type" value="Genomic_DNA"/>
</dbReference>
<evidence type="ECO:0000313" key="2">
    <source>
        <dbReference type="EMBL" id="GLF93608.1"/>
    </source>
</evidence>
<sequence length="123" mass="13004">MACLLALLLAVTGLTAFDVSTARPAGAASAGCPGRPDRVYPFATGELRVHRSARHVCAVTVAKKPGKRRFMSVSLQPRGGRPKVDAGRYTRLAGPVTVYAHNRCVRATGKVGRSGRSSGWILC</sequence>
<feature type="signal peptide" evidence="1">
    <location>
        <begin position="1"/>
        <end position="16"/>
    </location>
</feature>
<evidence type="ECO:0000256" key="1">
    <source>
        <dbReference type="SAM" id="SignalP"/>
    </source>
</evidence>
<keyword evidence="3" id="KW-1185">Reference proteome</keyword>
<name>A0ABQ5NTY5_9ACTN</name>
<evidence type="ECO:0000313" key="3">
    <source>
        <dbReference type="Proteomes" id="UP001291653"/>
    </source>
</evidence>
<dbReference type="Proteomes" id="UP001291653">
    <property type="component" value="Unassembled WGS sequence"/>
</dbReference>
<gene>
    <name evidence="2" type="ORF">SYYSPA8_04945</name>
</gene>
<protein>
    <submittedName>
        <fullName evidence="2">Type 2 lantipeptide synthetase LanM</fullName>
    </submittedName>
</protein>
<organism evidence="2 3">
    <name type="scientific">Streptomyces yaizuensis</name>
    <dbReference type="NCBI Taxonomy" id="2989713"/>
    <lineage>
        <taxon>Bacteria</taxon>
        <taxon>Bacillati</taxon>
        <taxon>Actinomycetota</taxon>
        <taxon>Actinomycetes</taxon>
        <taxon>Kitasatosporales</taxon>
        <taxon>Streptomycetaceae</taxon>
        <taxon>Streptomyces</taxon>
    </lineage>
</organism>
<dbReference type="RefSeq" id="WP_323445716.1">
    <property type="nucleotide sequence ID" value="NZ_BSBI01000002.1"/>
</dbReference>
<keyword evidence="1" id="KW-0732">Signal</keyword>
<reference evidence="2 3" key="1">
    <citation type="submission" date="2022-10" db="EMBL/GenBank/DDBJ databases">
        <title>Draft genome sequence of Streptomyces sp. YSPA8.</title>
        <authorList>
            <person name="Moriuchi R."/>
            <person name="Dohra H."/>
            <person name="Yamamura H."/>
            <person name="Kodani S."/>
        </authorList>
    </citation>
    <scope>NUCLEOTIDE SEQUENCE [LARGE SCALE GENOMIC DNA]</scope>
    <source>
        <strain evidence="2 3">YSPA8</strain>
    </source>
</reference>
<proteinExistence type="predicted"/>
<feature type="chain" id="PRO_5046653569" evidence="1">
    <location>
        <begin position="17"/>
        <end position="123"/>
    </location>
</feature>
<accession>A0ABQ5NTY5</accession>